<dbReference type="EMBL" id="KQ086064">
    <property type="protein sequence ID" value="KLO09176.1"/>
    <property type="molecule type" value="Genomic_DNA"/>
</dbReference>
<dbReference type="OrthoDB" id="9922773at2759"/>
<keyword evidence="2" id="KW-1185">Reference proteome</keyword>
<sequence length="219" mass="24708">MTTSCKIHDAIYCVRRCCGILVIASGSYSAPKDENCQASDWKNHKKVCQAARKALSATKNSSLTNIEPATVKAVDVTGGHNMPFCPIAVEISADHEIFNGKGVLSPVSKLIGHPILIYRHLQDEPLNYLFHPRREHFDNQSVTYLMIDPETTVAPPRWQQGIGRVTVVRQDKKPLSSLNMEKLWAYCYRILDGFDYRGGPPRHRYSPDAYEKWAKNYSG</sequence>
<reference evidence="1 2" key="1">
    <citation type="submission" date="2015-04" db="EMBL/GenBank/DDBJ databases">
        <title>Complete genome sequence of Schizopora paradoxa KUC8140, a cosmopolitan wood degrader in East Asia.</title>
        <authorList>
            <consortium name="DOE Joint Genome Institute"/>
            <person name="Min B."/>
            <person name="Park H."/>
            <person name="Jang Y."/>
            <person name="Kim J.-J."/>
            <person name="Kim K.H."/>
            <person name="Pangilinan J."/>
            <person name="Lipzen A."/>
            <person name="Riley R."/>
            <person name="Grigoriev I.V."/>
            <person name="Spatafora J.W."/>
            <person name="Choi I.-G."/>
        </authorList>
    </citation>
    <scope>NUCLEOTIDE SEQUENCE [LARGE SCALE GENOMIC DNA]</scope>
    <source>
        <strain evidence="1 2">KUC8140</strain>
    </source>
</reference>
<evidence type="ECO:0000313" key="2">
    <source>
        <dbReference type="Proteomes" id="UP000053477"/>
    </source>
</evidence>
<dbReference type="STRING" id="27342.A0A0H2RWI2"/>
<dbReference type="AlphaFoldDB" id="A0A0H2RWI2"/>
<proteinExistence type="predicted"/>
<evidence type="ECO:0008006" key="3">
    <source>
        <dbReference type="Google" id="ProtNLM"/>
    </source>
</evidence>
<accession>A0A0H2RWI2</accession>
<organism evidence="1 2">
    <name type="scientific">Schizopora paradoxa</name>
    <dbReference type="NCBI Taxonomy" id="27342"/>
    <lineage>
        <taxon>Eukaryota</taxon>
        <taxon>Fungi</taxon>
        <taxon>Dikarya</taxon>
        <taxon>Basidiomycota</taxon>
        <taxon>Agaricomycotina</taxon>
        <taxon>Agaricomycetes</taxon>
        <taxon>Hymenochaetales</taxon>
        <taxon>Schizoporaceae</taxon>
        <taxon>Schizopora</taxon>
    </lineage>
</organism>
<evidence type="ECO:0000313" key="1">
    <source>
        <dbReference type="EMBL" id="KLO09176.1"/>
    </source>
</evidence>
<name>A0A0H2RWI2_9AGAM</name>
<dbReference type="InParanoid" id="A0A0H2RWI2"/>
<protein>
    <recommendedName>
        <fullName evidence="3">MYND-type domain-containing protein</fullName>
    </recommendedName>
</protein>
<dbReference type="Proteomes" id="UP000053477">
    <property type="component" value="Unassembled WGS sequence"/>
</dbReference>
<gene>
    <name evidence="1" type="ORF">SCHPADRAFT_879660</name>
</gene>